<feature type="transmembrane region" description="Helical" evidence="2">
    <location>
        <begin position="6"/>
        <end position="22"/>
    </location>
</feature>
<feature type="transmembrane region" description="Helical" evidence="2">
    <location>
        <begin position="85"/>
        <end position="106"/>
    </location>
</feature>
<evidence type="ECO:0000313" key="5">
    <source>
        <dbReference type="Proteomes" id="UP000681315"/>
    </source>
</evidence>
<dbReference type="EMBL" id="JAGEVG010000014">
    <property type="protein sequence ID" value="MBO3099181.1"/>
    <property type="molecule type" value="Genomic_DNA"/>
</dbReference>
<evidence type="ECO:0000313" key="4">
    <source>
        <dbReference type="EMBL" id="MBO3099181.1"/>
    </source>
</evidence>
<keyword evidence="2" id="KW-0812">Transmembrane</keyword>
<organism evidence="4 5">
    <name type="scientific">Gelidibacter pelagius</name>
    <dbReference type="NCBI Taxonomy" id="2819985"/>
    <lineage>
        <taxon>Bacteria</taxon>
        <taxon>Pseudomonadati</taxon>
        <taxon>Bacteroidota</taxon>
        <taxon>Flavobacteriia</taxon>
        <taxon>Flavobacteriales</taxon>
        <taxon>Flavobacteriaceae</taxon>
        <taxon>Gelidibacter</taxon>
    </lineage>
</organism>
<evidence type="ECO:0000259" key="3">
    <source>
        <dbReference type="Pfam" id="PF05569"/>
    </source>
</evidence>
<feature type="domain" description="Peptidase M56" evidence="3">
    <location>
        <begin position="145"/>
        <end position="229"/>
    </location>
</feature>
<reference evidence="4 5" key="1">
    <citation type="submission" date="2021-03" db="EMBL/GenBank/DDBJ databases">
        <title>Gelidibacter sp. nov., isolated from costal sediment.</title>
        <authorList>
            <person name="Lun K.-Y."/>
        </authorList>
    </citation>
    <scope>NUCLEOTIDE SEQUENCE [LARGE SCALE GENOMIC DNA]</scope>
    <source>
        <strain evidence="4 5">DF109</strain>
    </source>
</reference>
<comment type="caution">
    <text evidence="4">The sequence shown here is derived from an EMBL/GenBank/DDBJ whole genome shotgun (WGS) entry which is preliminary data.</text>
</comment>
<keyword evidence="2" id="KW-0472">Membrane</keyword>
<sequence length="911" mass="103593">MLIYLLKSGACLAIFMIFYQFFLEKENMHVFKRFYLLGALIIAFAIPLITFTQYIEVPALPMAKETFAPVAFYTDHSPQIEETNYLPFIFWSIYALGVLVFGLLFIKNLIQIVFKIKRNPKQKSKHVIHVLLNDLVTPHTFFNYIFLNRQKFEKHEIPKEVFWHEESHAKQKHSIDVLFIELLQVIFWFNPLIYFVKHAIKMNHEFLADQAVLQKGISLPTYQHILLAFSSNASESPLANAINYSSTRHVAGVIKKRFTVMKTHTTKQKIWLRSLVLLPLFALTLYGFSEKKEVVKFSTTQNLSSDAIQDILIYIDENNAISLNGSSVTFEDLEIEINALNPNLSKAQKQTFVSATIQYENDKSIGLTQKILPVLLKTGVSTSSTLNINTFKRLGLPITTLNNKYVGKTLAEANAIFDEEIIDLSPPKPMDPNSPWQLGYEVSAISYEETEVKSVTVTSEMLKEYNAIAKNINIQPEATRTAKLKDFNRISEIYSYMSEEQKQVSEPFPSLPNYGLVENRQQKATPEEVAEYNKLAKYYNDQSDYSYVLKLKDMKRVTEIYKKMDASQKANAEPFPNFPPPPPPTAPNPESKTIQTLPPPPPPPSVNLTAEQKKLYLEALNNSTAGQIYTYKHESKDGKDGYVVLISDRDETDSPSKAALDHITDMKKKDALFFYNNKAISGDEAIAYVKRIKELYISTEQIDSKEPKVYISSQPTISASKTQDKERVMVNGTKPINDVMSMTRAQLIAAQLSVNGGEIISFKLKIPGKPTQSIKGNVMDAEAKTLINGAYDNDATQIFMIKDSDGIDYPPITILIKETKADLKQSYNLKQYLLERDRTSKLLKNPTEYPGSFLEMSDGDQRIFQAQYMKMHRAYSKLTELEKKSAPKMLPPAPDPKGYILKNGKIIKKNQ</sequence>
<evidence type="ECO:0000256" key="1">
    <source>
        <dbReference type="SAM" id="MobiDB-lite"/>
    </source>
</evidence>
<feature type="transmembrane region" description="Helical" evidence="2">
    <location>
        <begin position="270"/>
        <end position="288"/>
    </location>
</feature>
<dbReference type="Pfam" id="PF05569">
    <property type="entry name" value="Peptidase_M56"/>
    <property type="match status" value="1"/>
</dbReference>
<proteinExistence type="predicted"/>
<feature type="region of interest" description="Disordered" evidence="1">
    <location>
        <begin position="568"/>
        <end position="608"/>
    </location>
</feature>
<dbReference type="PANTHER" id="PTHR34978:SF3">
    <property type="entry name" value="SLR0241 PROTEIN"/>
    <property type="match status" value="1"/>
</dbReference>
<keyword evidence="2" id="KW-1133">Transmembrane helix</keyword>
<accession>A0ABS3SUP8</accession>
<gene>
    <name evidence="4" type="ORF">J4051_12940</name>
</gene>
<dbReference type="Proteomes" id="UP000681315">
    <property type="component" value="Unassembled WGS sequence"/>
</dbReference>
<keyword evidence="5" id="KW-1185">Reference proteome</keyword>
<name>A0ABS3SUP8_9FLAO</name>
<dbReference type="RefSeq" id="WP_208234296.1">
    <property type="nucleotide sequence ID" value="NZ_JAGEVG010000014.1"/>
</dbReference>
<evidence type="ECO:0000256" key="2">
    <source>
        <dbReference type="SAM" id="Phobius"/>
    </source>
</evidence>
<feature type="compositionally biased region" description="Pro residues" evidence="1">
    <location>
        <begin position="576"/>
        <end position="587"/>
    </location>
</feature>
<dbReference type="InterPro" id="IPR052173">
    <property type="entry name" value="Beta-lactam_resp_regulator"/>
</dbReference>
<dbReference type="CDD" id="cd07341">
    <property type="entry name" value="M56_BlaR1_MecR1_like"/>
    <property type="match status" value="1"/>
</dbReference>
<feature type="transmembrane region" description="Helical" evidence="2">
    <location>
        <begin position="177"/>
        <end position="196"/>
    </location>
</feature>
<protein>
    <submittedName>
        <fullName evidence="4">M56 family metallopeptidase</fullName>
    </submittedName>
</protein>
<dbReference type="InterPro" id="IPR008756">
    <property type="entry name" value="Peptidase_M56"/>
</dbReference>
<dbReference type="PANTHER" id="PTHR34978">
    <property type="entry name" value="POSSIBLE SENSOR-TRANSDUCER PROTEIN BLAR"/>
    <property type="match status" value="1"/>
</dbReference>
<feature type="transmembrane region" description="Helical" evidence="2">
    <location>
        <begin position="127"/>
        <end position="146"/>
    </location>
</feature>
<feature type="transmembrane region" description="Helical" evidence="2">
    <location>
        <begin position="34"/>
        <end position="55"/>
    </location>
</feature>